<name>A0A1I7N950_9BACT</name>
<dbReference type="Gene3D" id="3.40.50.300">
    <property type="entry name" value="P-loop containing nucleotide triphosphate hydrolases"/>
    <property type="match status" value="1"/>
</dbReference>
<dbReference type="AlphaFoldDB" id="A0A1I7N950"/>
<protein>
    <submittedName>
        <fullName evidence="1">DNA polymerase-3 subunit delta</fullName>
    </submittedName>
</protein>
<dbReference type="STRING" id="1393122.SAMN05660895_1007"/>
<dbReference type="OrthoDB" id="9811073at2"/>
<dbReference type="Pfam" id="PF13177">
    <property type="entry name" value="DNA_pol3_delta2"/>
    <property type="match status" value="1"/>
</dbReference>
<dbReference type="PANTHER" id="PTHR11669">
    <property type="entry name" value="REPLICATION FACTOR C / DNA POLYMERASE III GAMMA-TAU SUBUNIT"/>
    <property type="match status" value="1"/>
</dbReference>
<dbReference type="Proteomes" id="UP000199537">
    <property type="component" value="Unassembled WGS sequence"/>
</dbReference>
<dbReference type="SUPFAM" id="SSF52540">
    <property type="entry name" value="P-loop containing nucleoside triphosphate hydrolases"/>
    <property type="match status" value="1"/>
</dbReference>
<dbReference type="InterPro" id="IPR050238">
    <property type="entry name" value="DNA_Rep/Repair_Clamp_Loader"/>
</dbReference>
<accession>A0A1I7N950</accession>
<sequence length="378" mass="43460">MLFSSLINQQKARDALLQMVKQQRLAHALLLREPEGSGGLLLALAFATYLMCEQPGDNDACGQCPSCQKMAQLIHPDVHFAFPVVSRKPGSEPTSDDYMQEWREFVREFPYGDLQDWLQLIHAENRQANVTAAECREIVRKLSLKSFEGRYKILIFWLPEYLGQQGNRLLKLVEEPPDDTLMLFVSQQPQRILSTIASRLQTVQLNPLPAEEITQALITRAQADPQMATRIGLAANGNYRMALRLLHDAHADWLEMLRSWLNSIAKQQIPALVQWIDEMGSTKNGREQQKFFLQYFLNLVEKTIQAHYLLPEQLHLPEAEQDFVNRLKSQFSFSQLCTLSERLNAAIYHIERNAYAKLVFHALTLYMQELLVRPQVNA</sequence>
<keyword evidence="2" id="KW-1185">Reference proteome</keyword>
<dbReference type="GO" id="GO:0006261">
    <property type="term" value="P:DNA-templated DNA replication"/>
    <property type="evidence" value="ECO:0007669"/>
    <property type="project" value="TreeGrafter"/>
</dbReference>
<evidence type="ECO:0000313" key="2">
    <source>
        <dbReference type="Proteomes" id="UP000199537"/>
    </source>
</evidence>
<proteinExistence type="predicted"/>
<dbReference type="PANTHER" id="PTHR11669:SF8">
    <property type="entry name" value="DNA POLYMERASE III SUBUNIT DELTA"/>
    <property type="match status" value="1"/>
</dbReference>
<evidence type="ECO:0000313" key="1">
    <source>
        <dbReference type="EMBL" id="SFV31197.1"/>
    </source>
</evidence>
<reference evidence="2" key="1">
    <citation type="submission" date="2016-10" db="EMBL/GenBank/DDBJ databases">
        <authorList>
            <person name="Varghese N."/>
            <person name="Submissions S."/>
        </authorList>
    </citation>
    <scope>NUCLEOTIDE SEQUENCE [LARGE SCALE GENOMIC DNA]</scope>
    <source>
        <strain evidence="2">DSM 14807</strain>
    </source>
</reference>
<dbReference type="RefSeq" id="WP_092458573.1">
    <property type="nucleotide sequence ID" value="NZ_FPCJ01000001.1"/>
</dbReference>
<gene>
    <name evidence="1" type="ORF">SAMN05660895_1007</name>
</gene>
<organism evidence="1 2">
    <name type="scientific">Thermoflavifilum thermophilum</name>
    <dbReference type="NCBI Taxonomy" id="1393122"/>
    <lineage>
        <taxon>Bacteria</taxon>
        <taxon>Pseudomonadati</taxon>
        <taxon>Bacteroidota</taxon>
        <taxon>Chitinophagia</taxon>
        <taxon>Chitinophagales</taxon>
        <taxon>Chitinophagaceae</taxon>
        <taxon>Thermoflavifilum</taxon>
    </lineage>
</organism>
<dbReference type="InterPro" id="IPR027417">
    <property type="entry name" value="P-loop_NTPase"/>
</dbReference>
<dbReference type="EMBL" id="FPCJ01000001">
    <property type="protein sequence ID" value="SFV31197.1"/>
    <property type="molecule type" value="Genomic_DNA"/>
</dbReference>